<evidence type="ECO:0000256" key="4">
    <source>
        <dbReference type="ARBA" id="ARBA00022490"/>
    </source>
</evidence>
<evidence type="ECO:0000256" key="9">
    <source>
        <dbReference type="ARBA" id="ARBA00022917"/>
    </source>
</evidence>
<feature type="binding site" evidence="12">
    <location>
        <position position="159"/>
    </location>
    <ligand>
        <name>Zn(2+)</name>
        <dbReference type="ChEBI" id="CHEBI:29105"/>
    </ligand>
</feature>
<dbReference type="OrthoDB" id="9810191at2"/>
<evidence type="ECO:0000256" key="8">
    <source>
        <dbReference type="ARBA" id="ARBA00022840"/>
    </source>
</evidence>
<accession>A0A172WD71</accession>
<keyword evidence="12" id="KW-0479">Metal-binding</keyword>
<keyword evidence="4 12" id="KW-0963">Cytoplasm</keyword>
<evidence type="ECO:0000313" key="15">
    <source>
        <dbReference type="Proteomes" id="UP000077654"/>
    </source>
</evidence>
<dbReference type="GO" id="GO:0005829">
    <property type="term" value="C:cytosol"/>
    <property type="evidence" value="ECO:0007669"/>
    <property type="project" value="TreeGrafter"/>
</dbReference>
<protein>
    <recommendedName>
        <fullName evidence="12">Methionine--tRNA ligase</fullName>
        <ecNumber evidence="12">6.1.1.10</ecNumber>
    </recommendedName>
    <alternativeName>
        <fullName evidence="12">Methionyl-tRNA synthetase</fullName>
        <shortName evidence="12">MetRS</shortName>
    </alternativeName>
</protein>
<dbReference type="InterPro" id="IPR014758">
    <property type="entry name" value="Met-tRNA_synth"/>
</dbReference>
<dbReference type="FunFam" id="2.20.28.20:FF:000001">
    <property type="entry name" value="Methionine--tRNA ligase"/>
    <property type="match status" value="1"/>
</dbReference>
<dbReference type="Gene3D" id="2.20.28.20">
    <property type="entry name" value="Methionyl-tRNA synthetase, Zn-domain"/>
    <property type="match status" value="1"/>
</dbReference>
<organism evidence="14 15">
    <name type="scientific">Buchnera aphidicola subsp. Schlechtendalia chinensis</name>
    <dbReference type="NCBI Taxonomy" id="118110"/>
    <lineage>
        <taxon>Bacteria</taxon>
        <taxon>Pseudomonadati</taxon>
        <taxon>Pseudomonadota</taxon>
        <taxon>Gammaproteobacteria</taxon>
        <taxon>Enterobacterales</taxon>
        <taxon>Erwiniaceae</taxon>
        <taxon>Buchnera</taxon>
    </lineage>
</organism>
<gene>
    <name evidence="12" type="primary">metG</name>
    <name evidence="14" type="ORF">XW81_00515</name>
</gene>
<evidence type="ECO:0000313" key="14">
    <source>
        <dbReference type="EMBL" id="ANF16916.1"/>
    </source>
</evidence>
<dbReference type="GO" id="GO:0004825">
    <property type="term" value="F:methionine-tRNA ligase activity"/>
    <property type="evidence" value="ECO:0007669"/>
    <property type="project" value="UniProtKB-UniRule"/>
</dbReference>
<dbReference type="GO" id="GO:0005524">
    <property type="term" value="F:ATP binding"/>
    <property type="evidence" value="ECO:0007669"/>
    <property type="project" value="UniProtKB-UniRule"/>
</dbReference>
<dbReference type="PANTHER" id="PTHR45765">
    <property type="entry name" value="METHIONINE--TRNA LIGASE"/>
    <property type="match status" value="1"/>
</dbReference>
<feature type="binding site" evidence="12">
    <location>
        <position position="156"/>
    </location>
    <ligand>
        <name>Zn(2+)</name>
        <dbReference type="ChEBI" id="CHEBI:29105"/>
    </ligand>
</feature>
<dbReference type="HAMAP" id="MF_00098">
    <property type="entry name" value="Met_tRNA_synth_type1"/>
    <property type="match status" value="1"/>
</dbReference>
<dbReference type="AlphaFoldDB" id="A0A172WD71"/>
<dbReference type="STRING" id="118110.XW81_00515"/>
<keyword evidence="8 12" id="KW-0067">ATP-binding</keyword>
<reference evidence="14 15" key="1">
    <citation type="submission" date="2015-04" db="EMBL/GenBank/DDBJ databases">
        <title>Buchnera aphidicola assembly.</title>
        <authorList>
            <person name="Zhang Y."/>
        </authorList>
    </citation>
    <scope>NUCLEOTIDE SEQUENCE [LARGE SCALE GENOMIC DNA]</scope>
    <source>
        <strain evidence="14 15">SC</strain>
    </source>
</reference>
<dbReference type="SUPFAM" id="SSF57770">
    <property type="entry name" value="Methionyl-tRNA synthetase (MetRS), Zn-domain"/>
    <property type="match status" value="1"/>
</dbReference>
<comment type="subunit">
    <text evidence="12">Monomer.</text>
</comment>
<dbReference type="InterPro" id="IPR014729">
    <property type="entry name" value="Rossmann-like_a/b/a_fold"/>
</dbReference>
<name>A0A172WD71_BUCSC</name>
<dbReference type="PRINTS" id="PR01041">
    <property type="entry name" value="TRNASYNTHMET"/>
</dbReference>
<comment type="similarity">
    <text evidence="3 12">Belongs to the class-I aminoacyl-tRNA synthetase family. MetG type 1 subfamily.</text>
</comment>
<evidence type="ECO:0000256" key="11">
    <source>
        <dbReference type="ARBA" id="ARBA00047364"/>
    </source>
</evidence>
<dbReference type="EC" id="6.1.1.10" evidence="12"/>
<dbReference type="RefSeq" id="WP_075473900.1">
    <property type="nucleotide sequence ID" value="NZ_CP011299.1"/>
</dbReference>
<evidence type="ECO:0000256" key="6">
    <source>
        <dbReference type="ARBA" id="ARBA00022741"/>
    </source>
</evidence>
<dbReference type="EMBL" id="CP011299">
    <property type="protein sequence ID" value="ANF16916.1"/>
    <property type="molecule type" value="Genomic_DNA"/>
</dbReference>
<sequence length="542" mass="63658">MKKKILVTCAFPYANGPIHIGHILEHIQADIWVRYKKMRGYEVWFICADDAHGTPIMLQSKKLKKDPEKFIISIYKEHVKDFLNFNISYDNYYSTHSPENNFFLKKIYNCLKDKGLIKTKVISQFFDRKENMFLPDRFVRGLCPVCFSEEQYGDHCEKCGRTYSSTELVSPKSVLSGIQPVLRDSLHFFFDLPHFSPMLKSWISSGVLENSIVNKVMEWFIHGLKEWDISRDGPYFGFNIPGFSDKYFYVWLDAPVGYISTFKNLCDKKDSLVFDEFWNADSKHELYHFIGKDIVYFHSLFWPAILEGSGFRKPTKIFVHGHVTINGSKISKSKGLMISADNWFKNLDSDSLRYYYFTKISSKVQDIEVNSDIFIQQFNTNVVNKIVNLASRISRFISFYFNCYLSKNLDNQILYDSFVNSTKKIEFFLEKCEFSSANLLIMKFANIANSYIDEKKPWVMAKNINDRDNLHNVCTTGINFFRILIIWLKSVMPDLAKKVEFFLNSKLTWNSIYIPLLDHKISIFKPLYKKIKRSQLDFLNIR</sequence>
<evidence type="ECO:0000259" key="13">
    <source>
        <dbReference type="Pfam" id="PF09334"/>
    </source>
</evidence>
<dbReference type="InterPro" id="IPR041872">
    <property type="entry name" value="Anticodon_Met"/>
</dbReference>
<feature type="domain" description="Methionyl/Leucyl tRNA synthetase" evidence="13">
    <location>
        <begin position="5"/>
        <end position="393"/>
    </location>
</feature>
<dbReference type="InterPro" id="IPR001412">
    <property type="entry name" value="aa-tRNA-synth_I_CS"/>
</dbReference>
<dbReference type="InterPro" id="IPR023458">
    <property type="entry name" value="Met-tRNA_ligase_1"/>
</dbReference>
<dbReference type="InterPro" id="IPR015413">
    <property type="entry name" value="Methionyl/Leucyl_tRNA_Synth"/>
</dbReference>
<evidence type="ECO:0000256" key="5">
    <source>
        <dbReference type="ARBA" id="ARBA00022598"/>
    </source>
</evidence>
<dbReference type="InterPro" id="IPR033911">
    <property type="entry name" value="MetRS_core"/>
</dbReference>
<dbReference type="GO" id="GO:0006431">
    <property type="term" value="P:methionyl-tRNA aminoacylation"/>
    <property type="evidence" value="ECO:0007669"/>
    <property type="project" value="UniProtKB-UniRule"/>
</dbReference>
<dbReference type="NCBIfam" id="NF001100">
    <property type="entry name" value="PRK00133.1"/>
    <property type="match status" value="1"/>
</dbReference>
<comment type="catalytic activity">
    <reaction evidence="11 12">
        <text>tRNA(Met) + L-methionine + ATP = L-methionyl-tRNA(Met) + AMP + diphosphate</text>
        <dbReference type="Rhea" id="RHEA:13481"/>
        <dbReference type="Rhea" id="RHEA-COMP:9667"/>
        <dbReference type="Rhea" id="RHEA-COMP:9698"/>
        <dbReference type="ChEBI" id="CHEBI:30616"/>
        <dbReference type="ChEBI" id="CHEBI:33019"/>
        <dbReference type="ChEBI" id="CHEBI:57844"/>
        <dbReference type="ChEBI" id="CHEBI:78442"/>
        <dbReference type="ChEBI" id="CHEBI:78530"/>
        <dbReference type="ChEBI" id="CHEBI:456215"/>
        <dbReference type="EC" id="6.1.1.10"/>
    </reaction>
</comment>
<dbReference type="InterPro" id="IPR029038">
    <property type="entry name" value="MetRS_Zn"/>
</dbReference>
<dbReference type="SUPFAM" id="SSF52374">
    <property type="entry name" value="Nucleotidylyl transferase"/>
    <property type="match status" value="1"/>
</dbReference>
<evidence type="ECO:0000256" key="2">
    <source>
        <dbReference type="ARBA" id="ARBA00004496"/>
    </source>
</evidence>
<evidence type="ECO:0000256" key="1">
    <source>
        <dbReference type="ARBA" id="ARBA00003314"/>
    </source>
</evidence>
<dbReference type="GO" id="GO:0046872">
    <property type="term" value="F:metal ion binding"/>
    <property type="evidence" value="ECO:0007669"/>
    <property type="project" value="UniProtKB-KW"/>
</dbReference>
<evidence type="ECO:0000256" key="10">
    <source>
        <dbReference type="ARBA" id="ARBA00023146"/>
    </source>
</evidence>
<dbReference type="Gene3D" id="1.10.730.10">
    <property type="entry name" value="Isoleucyl-tRNA Synthetase, Domain 1"/>
    <property type="match status" value="1"/>
</dbReference>
<comment type="function">
    <text evidence="1 12">Is required not only for elongation of protein synthesis but also for the initiation of all mRNA translation through initiator tRNA(fMet) aminoacylation.</text>
</comment>
<dbReference type="PROSITE" id="PS00178">
    <property type="entry name" value="AA_TRNA_LIGASE_I"/>
    <property type="match status" value="1"/>
</dbReference>
<keyword evidence="7 12" id="KW-0862">Zinc</keyword>
<evidence type="ECO:0000256" key="3">
    <source>
        <dbReference type="ARBA" id="ARBA00008258"/>
    </source>
</evidence>
<dbReference type="Pfam" id="PF09334">
    <property type="entry name" value="tRNA-synt_1g"/>
    <property type="match status" value="1"/>
</dbReference>
<evidence type="ECO:0000256" key="7">
    <source>
        <dbReference type="ARBA" id="ARBA00022833"/>
    </source>
</evidence>
<dbReference type="PATRIC" id="fig|118110.3.peg.97"/>
<keyword evidence="5 12" id="KW-0436">Ligase</keyword>
<feature type="binding site" evidence="12">
    <location>
        <position position="332"/>
    </location>
    <ligand>
        <name>ATP</name>
        <dbReference type="ChEBI" id="CHEBI:30616"/>
    </ligand>
</feature>
<feature type="short sequence motif" description="'HIGH' region" evidence="12">
    <location>
        <begin position="12"/>
        <end position="22"/>
    </location>
</feature>
<dbReference type="NCBIfam" id="TIGR00398">
    <property type="entry name" value="metG"/>
    <property type="match status" value="1"/>
</dbReference>
<dbReference type="PANTHER" id="PTHR45765:SF1">
    <property type="entry name" value="METHIONINE--TRNA LIGASE, CYTOPLASMIC"/>
    <property type="match status" value="1"/>
</dbReference>
<keyword evidence="10 12" id="KW-0030">Aminoacyl-tRNA synthetase</keyword>
<keyword evidence="6 12" id="KW-0547">Nucleotide-binding</keyword>
<keyword evidence="9 12" id="KW-0648">Protein biosynthesis</keyword>
<feature type="short sequence motif" description="'KMSKS' region" evidence="12">
    <location>
        <begin position="329"/>
        <end position="333"/>
    </location>
</feature>
<dbReference type="InterPro" id="IPR009080">
    <property type="entry name" value="tRNAsynth_Ia_anticodon-bd"/>
</dbReference>
<feature type="binding site" evidence="12">
    <location>
        <position position="146"/>
    </location>
    <ligand>
        <name>Zn(2+)</name>
        <dbReference type="ChEBI" id="CHEBI:29105"/>
    </ligand>
</feature>
<feature type="binding site" evidence="12">
    <location>
        <position position="143"/>
    </location>
    <ligand>
        <name>Zn(2+)</name>
        <dbReference type="ChEBI" id="CHEBI:29105"/>
    </ligand>
</feature>
<evidence type="ECO:0000256" key="12">
    <source>
        <dbReference type="HAMAP-Rule" id="MF_00098"/>
    </source>
</evidence>
<comment type="cofactor">
    <cofactor evidence="12">
        <name>Zn(2+)</name>
        <dbReference type="ChEBI" id="CHEBI:29105"/>
    </cofactor>
    <text evidence="12">Binds 1 zinc ion per subunit.</text>
</comment>
<comment type="subcellular location">
    <subcellularLocation>
        <location evidence="2 12">Cytoplasm</location>
    </subcellularLocation>
</comment>
<dbReference type="Gene3D" id="3.40.50.620">
    <property type="entry name" value="HUPs"/>
    <property type="match status" value="1"/>
</dbReference>
<dbReference type="SUPFAM" id="SSF47323">
    <property type="entry name" value="Anticodon-binding domain of a subclass of class I aminoacyl-tRNA synthetases"/>
    <property type="match status" value="1"/>
</dbReference>
<proteinExistence type="inferred from homology"/>
<dbReference type="CDD" id="cd07957">
    <property type="entry name" value="Anticodon_Ia_Met"/>
    <property type="match status" value="1"/>
</dbReference>
<keyword evidence="15" id="KW-1185">Reference proteome</keyword>
<dbReference type="Proteomes" id="UP000077654">
    <property type="component" value="Chromosome"/>
</dbReference>